<dbReference type="OrthoDB" id="3599883at2759"/>
<feature type="compositionally biased region" description="Low complexity" evidence="1">
    <location>
        <begin position="99"/>
        <end position="116"/>
    </location>
</feature>
<gene>
    <name evidence="2" type="ORF">N7472_002190</name>
</gene>
<keyword evidence="3" id="KW-1185">Reference proteome</keyword>
<dbReference type="InterPro" id="IPR024368">
    <property type="entry name" value="Ecl1/2/3"/>
</dbReference>
<evidence type="ECO:0008006" key="4">
    <source>
        <dbReference type="Google" id="ProtNLM"/>
    </source>
</evidence>
<dbReference type="Pfam" id="PF12855">
    <property type="entry name" value="Ecl1"/>
    <property type="match status" value="1"/>
</dbReference>
<feature type="compositionally biased region" description="Basic residues" evidence="1">
    <location>
        <begin position="18"/>
        <end position="31"/>
    </location>
</feature>
<reference evidence="2" key="1">
    <citation type="submission" date="2022-11" db="EMBL/GenBank/DDBJ databases">
        <authorList>
            <person name="Petersen C."/>
        </authorList>
    </citation>
    <scope>NUCLEOTIDE SEQUENCE</scope>
    <source>
        <strain evidence="2">IBT 16849</strain>
    </source>
</reference>
<feature type="region of interest" description="Disordered" evidence="1">
    <location>
        <begin position="1"/>
        <end position="58"/>
    </location>
</feature>
<dbReference type="EMBL" id="JAPQKP010000002">
    <property type="protein sequence ID" value="KAJ5205742.1"/>
    <property type="molecule type" value="Genomic_DNA"/>
</dbReference>
<accession>A0A9W9T1C7</accession>
<reference evidence="2" key="2">
    <citation type="journal article" date="2023" name="IMA Fungus">
        <title>Comparative genomic study of the Penicillium genus elucidates a diverse pangenome and 15 lateral gene transfer events.</title>
        <authorList>
            <person name="Petersen C."/>
            <person name="Sorensen T."/>
            <person name="Nielsen M.R."/>
            <person name="Sondergaard T.E."/>
            <person name="Sorensen J.L."/>
            <person name="Fitzpatrick D.A."/>
            <person name="Frisvad J.C."/>
            <person name="Nielsen K.L."/>
        </authorList>
    </citation>
    <scope>NUCLEOTIDE SEQUENCE</scope>
    <source>
        <strain evidence="2">IBT 16849</strain>
    </source>
</reference>
<evidence type="ECO:0000313" key="3">
    <source>
        <dbReference type="Proteomes" id="UP001150879"/>
    </source>
</evidence>
<dbReference type="AlphaFoldDB" id="A0A9W9T1C7"/>
<sequence>MTQTAPFHRRSPSTPHVSKSKSTRPTLHRRGTSGANVSITKLGSGPRAASKPSTSSDDTEFDMASFLNFCAMCENQITVPNNTLLYCSESCRRKDSCKPLSASLPSMSSMSSTTTPPTSPPLSPRTIVAPMTPTRVPSNSIPTMRIPSHVHDAKSDLDPTEWKPVLGRSASSLASSDAWNYLSQFHRGSGEPMLSRPAVQRSSSSLPALAGGATHGYGHSHVPSLTNTPSTVASSFSSTASDYLGMYEARPLPPRHKPYFSGTSVSKGVELVVPQIASVHEGLGPIGVSDSGSILPASSAVWADSSYEKPSAPICMARGIGGRPAETWVKN</sequence>
<evidence type="ECO:0000256" key="1">
    <source>
        <dbReference type="SAM" id="MobiDB-lite"/>
    </source>
</evidence>
<protein>
    <recommendedName>
        <fullName evidence="4">Life-span regulatory factor-domain-containing protein</fullName>
    </recommendedName>
</protein>
<organism evidence="2 3">
    <name type="scientific">Penicillium cf. griseofulvum</name>
    <dbReference type="NCBI Taxonomy" id="2972120"/>
    <lineage>
        <taxon>Eukaryota</taxon>
        <taxon>Fungi</taxon>
        <taxon>Dikarya</taxon>
        <taxon>Ascomycota</taxon>
        <taxon>Pezizomycotina</taxon>
        <taxon>Eurotiomycetes</taxon>
        <taxon>Eurotiomycetidae</taxon>
        <taxon>Eurotiales</taxon>
        <taxon>Aspergillaceae</taxon>
        <taxon>Penicillium</taxon>
    </lineage>
</organism>
<comment type="caution">
    <text evidence="2">The sequence shown here is derived from an EMBL/GenBank/DDBJ whole genome shotgun (WGS) entry which is preliminary data.</text>
</comment>
<dbReference type="Proteomes" id="UP001150879">
    <property type="component" value="Unassembled WGS sequence"/>
</dbReference>
<proteinExistence type="predicted"/>
<evidence type="ECO:0000313" key="2">
    <source>
        <dbReference type="EMBL" id="KAJ5205742.1"/>
    </source>
</evidence>
<feature type="region of interest" description="Disordered" evidence="1">
    <location>
        <begin position="98"/>
        <end position="157"/>
    </location>
</feature>
<name>A0A9W9T1C7_9EURO</name>